<dbReference type="InterPro" id="IPR053178">
    <property type="entry name" value="Osmoadaptation_assoc"/>
</dbReference>
<dbReference type="InterPro" id="IPR021858">
    <property type="entry name" value="Fun_TF"/>
</dbReference>
<dbReference type="GeneID" id="54488750"/>
<dbReference type="PANTHER" id="PTHR38111">
    <property type="entry name" value="ZN(2)-C6 FUNGAL-TYPE DOMAIN-CONTAINING PROTEIN-RELATED"/>
    <property type="match status" value="1"/>
</dbReference>
<organism evidence="3 4">
    <name type="scientific">Pseudovirgaria hyperparasitica</name>
    <dbReference type="NCBI Taxonomy" id="470096"/>
    <lineage>
        <taxon>Eukaryota</taxon>
        <taxon>Fungi</taxon>
        <taxon>Dikarya</taxon>
        <taxon>Ascomycota</taxon>
        <taxon>Pezizomycotina</taxon>
        <taxon>Dothideomycetes</taxon>
        <taxon>Dothideomycetes incertae sedis</taxon>
        <taxon>Acrospermales</taxon>
        <taxon>Acrospermaceae</taxon>
        <taxon>Pseudovirgaria</taxon>
    </lineage>
</organism>
<feature type="domain" description="Zn(2)-C6 fungal-type" evidence="2">
    <location>
        <begin position="10"/>
        <end position="38"/>
    </location>
</feature>
<dbReference type="EMBL" id="ML996586">
    <property type="protein sequence ID" value="KAF2753173.1"/>
    <property type="molecule type" value="Genomic_DNA"/>
</dbReference>
<protein>
    <recommendedName>
        <fullName evidence="2">Zn(2)-C6 fungal-type domain-containing protein</fullName>
    </recommendedName>
</protein>
<gene>
    <name evidence="3" type="ORF">EJ05DRAFT_505362</name>
</gene>
<name>A0A6A6VSH2_9PEZI</name>
<dbReference type="PROSITE" id="PS50048">
    <property type="entry name" value="ZN2_CY6_FUNGAL_2"/>
    <property type="match status" value="1"/>
</dbReference>
<dbReference type="RefSeq" id="XP_033595624.1">
    <property type="nucleotide sequence ID" value="XM_033747696.1"/>
</dbReference>
<dbReference type="Gene3D" id="4.10.240.10">
    <property type="entry name" value="Zn(2)-C6 fungal-type DNA-binding domain"/>
    <property type="match status" value="1"/>
</dbReference>
<dbReference type="Proteomes" id="UP000799437">
    <property type="component" value="Unassembled WGS sequence"/>
</dbReference>
<dbReference type="OrthoDB" id="5126878at2759"/>
<dbReference type="SMART" id="SM00066">
    <property type="entry name" value="GAL4"/>
    <property type="match status" value="1"/>
</dbReference>
<dbReference type="GO" id="GO:0008270">
    <property type="term" value="F:zinc ion binding"/>
    <property type="evidence" value="ECO:0007669"/>
    <property type="project" value="InterPro"/>
</dbReference>
<reference evidence="3" key="1">
    <citation type="journal article" date="2020" name="Stud. Mycol.">
        <title>101 Dothideomycetes genomes: a test case for predicting lifestyles and emergence of pathogens.</title>
        <authorList>
            <person name="Haridas S."/>
            <person name="Albert R."/>
            <person name="Binder M."/>
            <person name="Bloem J."/>
            <person name="Labutti K."/>
            <person name="Salamov A."/>
            <person name="Andreopoulos B."/>
            <person name="Baker S."/>
            <person name="Barry K."/>
            <person name="Bills G."/>
            <person name="Bluhm B."/>
            <person name="Cannon C."/>
            <person name="Castanera R."/>
            <person name="Culley D."/>
            <person name="Daum C."/>
            <person name="Ezra D."/>
            <person name="Gonzalez J."/>
            <person name="Henrissat B."/>
            <person name="Kuo A."/>
            <person name="Liang C."/>
            <person name="Lipzen A."/>
            <person name="Lutzoni F."/>
            <person name="Magnuson J."/>
            <person name="Mondo S."/>
            <person name="Nolan M."/>
            <person name="Ohm R."/>
            <person name="Pangilinan J."/>
            <person name="Park H.-J."/>
            <person name="Ramirez L."/>
            <person name="Alfaro M."/>
            <person name="Sun H."/>
            <person name="Tritt A."/>
            <person name="Yoshinaga Y."/>
            <person name="Zwiers L.-H."/>
            <person name="Turgeon B."/>
            <person name="Goodwin S."/>
            <person name="Spatafora J."/>
            <person name="Crous P."/>
            <person name="Grigoriev I."/>
        </authorList>
    </citation>
    <scope>NUCLEOTIDE SEQUENCE</scope>
    <source>
        <strain evidence="3">CBS 121739</strain>
    </source>
</reference>
<dbReference type="SUPFAM" id="SSF57701">
    <property type="entry name" value="Zn2/Cys6 DNA-binding domain"/>
    <property type="match status" value="1"/>
</dbReference>
<dbReference type="Pfam" id="PF00172">
    <property type="entry name" value="Zn_clus"/>
    <property type="match status" value="1"/>
</dbReference>
<dbReference type="GO" id="GO:0000981">
    <property type="term" value="F:DNA-binding transcription factor activity, RNA polymerase II-specific"/>
    <property type="evidence" value="ECO:0007669"/>
    <property type="project" value="InterPro"/>
</dbReference>
<evidence type="ECO:0000313" key="3">
    <source>
        <dbReference type="EMBL" id="KAF2753173.1"/>
    </source>
</evidence>
<evidence type="ECO:0000256" key="1">
    <source>
        <dbReference type="ARBA" id="ARBA00023242"/>
    </source>
</evidence>
<evidence type="ECO:0000259" key="2">
    <source>
        <dbReference type="PROSITE" id="PS50048"/>
    </source>
</evidence>
<dbReference type="CDD" id="cd00067">
    <property type="entry name" value="GAL4"/>
    <property type="match status" value="1"/>
</dbReference>
<sequence>MVGVGGRSKACANCYRRRIKCDETKPECQRCIKADLKCEGPRETTFIQYDNRGKGRKQIRVTRSTETLTALPTARDISCAGEGENYALVWRPRNNEAVYKPGSKHPAGSAFSLSMLEFHPGLGLLPPTDDIYECYTRLNLLQGQTHEPLVASGFNRSLLKKCFNALATTYFGAKHRQEKLVSHGLQRYGSALRDLNEALGDNEKRSRYDVLESVLVLTIFEFFSSHKEDGWISHSCGLERLMEVRGAESFAKMPELVVLECSRPAMVMAALAIRKPSMFARPEWKTVPWKSYPERRDIVHDLIEHLADVTLLYTMKDSLNETFFQIHGLERFNTLIQQTLTVLAQFKAWKCRWDELHPDCFFEIEDSTPSPTVLNIYGDPVPAWRTLTRYTTLYHANCLGMYNASLIVVLKFYQELLVLDPSRPHSVPDFQDQLFDTGIAICRSVDYHLEEDKIGAGSFYLLFPLRMAWDAVGREHPDISLWLKSTLAKIQVGSAGHWGMAEYLLEVGNRTSSST</sequence>
<keyword evidence="4" id="KW-1185">Reference proteome</keyword>
<dbReference type="InterPro" id="IPR036864">
    <property type="entry name" value="Zn2-C6_fun-type_DNA-bd_sf"/>
</dbReference>
<dbReference type="PANTHER" id="PTHR38111:SF2">
    <property type="entry name" value="FINGER DOMAIN PROTEIN, PUTATIVE (AFU_ORTHOLOGUE AFUA_1G01560)-RELATED"/>
    <property type="match status" value="1"/>
</dbReference>
<accession>A0A6A6VSH2</accession>
<dbReference type="InterPro" id="IPR001138">
    <property type="entry name" value="Zn2Cys6_DnaBD"/>
</dbReference>
<dbReference type="Pfam" id="PF11951">
    <property type="entry name" value="Fungal_trans_2"/>
    <property type="match status" value="1"/>
</dbReference>
<dbReference type="AlphaFoldDB" id="A0A6A6VSH2"/>
<evidence type="ECO:0000313" key="4">
    <source>
        <dbReference type="Proteomes" id="UP000799437"/>
    </source>
</evidence>
<proteinExistence type="predicted"/>
<keyword evidence="1" id="KW-0539">Nucleus</keyword>